<dbReference type="KEGG" id="mbr:MONBRDRAFT_29004"/>
<comment type="similarity">
    <text evidence="2">Belongs to the TMEM39 family.</text>
</comment>
<keyword evidence="5 6" id="KW-0472">Membrane</keyword>
<dbReference type="GeneID" id="5894733"/>
<sequence length="347" mass="40030">MAVLLQVARVSLLLLNLYLWNFNGSAVAYVGFVAFLTLRKVFWRAIKPDLKAIMAGQLTTSVACRTGIFLFVLGQFFFRCIYVLASTLEWRSVMLLVYPLLLRLSAHYMISSPREDPALLRELLRASNYKFGPVVNIVAKLLRIALFDFLEASYYCAFVPVLLVSAERYLVDWVQSLVLCVLCSLEAGTMAVLELYHVHGYSLYLHSRRLGAWRKVAATGAETWQTGKAFSRGAIVRHRKRCYKALDRSNIADPSDTMAYYFWQMFRRPDWSLSVMEIQQMLSILVQIVPLILCQHWLLISIWGVSLLTSFMVLGYSVILRRQACRYRSRDEQSWQHTRRKGQPNRS</sequence>
<evidence type="ECO:0000256" key="5">
    <source>
        <dbReference type="ARBA" id="ARBA00023136"/>
    </source>
</evidence>
<keyword evidence="3 6" id="KW-0812">Transmembrane</keyword>
<reference evidence="7 8" key="1">
    <citation type="journal article" date="2008" name="Nature">
        <title>The genome of the choanoflagellate Monosiga brevicollis and the origin of metazoans.</title>
        <authorList>
            <consortium name="JGI Sequencing"/>
            <person name="King N."/>
            <person name="Westbrook M.J."/>
            <person name="Young S.L."/>
            <person name="Kuo A."/>
            <person name="Abedin M."/>
            <person name="Chapman J."/>
            <person name="Fairclough S."/>
            <person name="Hellsten U."/>
            <person name="Isogai Y."/>
            <person name="Letunic I."/>
            <person name="Marr M."/>
            <person name="Pincus D."/>
            <person name="Putnam N."/>
            <person name="Rokas A."/>
            <person name="Wright K.J."/>
            <person name="Zuzow R."/>
            <person name="Dirks W."/>
            <person name="Good M."/>
            <person name="Goodstein D."/>
            <person name="Lemons D."/>
            <person name="Li W."/>
            <person name="Lyons J.B."/>
            <person name="Morris A."/>
            <person name="Nichols S."/>
            <person name="Richter D.J."/>
            <person name="Salamov A."/>
            <person name="Bork P."/>
            <person name="Lim W.A."/>
            <person name="Manning G."/>
            <person name="Miller W.T."/>
            <person name="McGinnis W."/>
            <person name="Shapiro H."/>
            <person name="Tjian R."/>
            <person name="Grigoriev I.V."/>
            <person name="Rokhsar D."/>
        </authorList>
    </citation>
    <scope>NUCLEOTIDE SEQUENCE [LARGE SCALE GENOMIC DNA]</scope>
    <source>
        <strain evidence="8">MX1 / ATCC 50154</strain>
    </source>
</reference>
<evidence type="ECO:0000256" key="1">
    <source>
        <dbReference type="ARBA" id="ARBA00004141"/>
    </source>
</evidence>
<keyword evidence="4 6" id="KW-1133">Transmembrane helix</keyword>
<keyword evidence="8" id="KW-1185">Reference proteome</keyword>
<dbReference type="AlphaFoldDB" id="A9V9U0"/>
<dbReference type="OMA" id="RECARMQ"/>
<evidence type="ECO:0000256" key="6">
    <source>
        <dbReference type="SAM" id="Phobius"/>
    </source>
</evidence>
<protein>
    <submittedName>
        <fullName evidence="7">Uncharacterized protein</fullName>
    </submittedName>
</protein>
<feature type="transmembrane region" description="Helical" evidence="6">
    <location>
        <begin position="62"/>
        <end position="84"/>
    </location>
</feature>
<dbReference type="Pfam" id="PF10271">
    <property type="entry name" value="Tmp39"/>
    <property type="match status" value="1"/>
</dbReference>
<name>A9V9U0_MONBE</name>
<comment type="subcellular location">
    <subcellularLocation>
        <location evidence="1">Membrane</location>
        <topology evidence="1">Multi-pass membrane protein</topology>
    </subcellularLocation>
</comment>
<proteinExistence type="inferred from homology"/>
<evidence type="ECO:0000256" key="3">
    <source>
        <dbReference type="ARBA" id="ARBA00022692"/>
    </source>
</evidence>
<feature type="transmembrane region" description="Helical" evidence="6">
    <location>
        <begin position="20"/>
        <end position="42"/>
    </location>
</feature>
<gene>
    <name evidence="7" type="ORF">MONBRDRAFT_29004</name>
</gene>
<evidence type="ECO:0000313" key="7">
    <source>
        <dbReference type="EMBL" id="EDQ85724.1"/>
    </source>
</evidence>
<dbReference type="EMBL" id="CH991571">
    <property type="protein sequence ID" value="EDQ85724.1"/>
    <property type="molecule type" value="Genomic_DNA"/>
</dbReference>
<feature type="transmembrane region" description="Helical" evidence="6">
    <location>
        <begin position="271"/>
        <end position="293"/>
    </location>
</feature>
<dbReference type="GO" id="GO:0016020">
    <property type="term" value="C:membrane"/>
    <property type="evidence" value="ECO:0000318"/>
    <property type="project" value="GO_Central"/>
</dbReference>
<dbReference type="PANTHER" id="PTHR12995:SF4">
    <property type="entry name" value="FI21814P1"/>
    <property type="match status" value="1"/>
</dbReference>
<evidence type="ECO:0000313" key="8">
    <source>
        <dbReference type="Proteomes" id="UP000001357"/>
    </source>
</evidence>
<dbReference type="PANTHER" id="PTHR12995">
    <property type="entry name" value="FI21814P1"/>
    <property type="match status" value="1"/>
</dbReference>
<dbReference type="Proteomes" id="UP000001357">
    <property type="component" value="Unassembled WGS sequence"/>
</dbReference>
<organism evidence="7 8">
    <name type="scientific">Monosiga brevicollis</name>
    <name type="common">Choanoflagellate</name>
    <dbReference type="NCBI Taxonomy" id="81824"/>
    <lineage>
        <taxon>Eukaryota</taxon>
        <taxon>Choanoflagellata</taxon>
        <taxon>Craspedida</taxon>
        <taxon>Salpingoecidae</taxon>
        <taxon>Monosiga</taxon>
    </lineage>
</organism>
<evidence type="ECO:0000256" key="4">
    <source>
        <dbReference type="ARBA" id="ARBA00022989"/>
    </source>
</evidence>
<accession>A9V9U0</accession>
<dbReference type="InterPro" id="IPR019397">
    <property type="entry name" value="Uncharacterised_TMEM39"/>
</dbReference>
<evidence type="ECO:0000256" key="2">
    <source>
        <dbReference type="ARBA" id="ARBA00010737"/>
    </source>
</evidence>
<dbReference type="InParanoid" id="A9V9U0"/>
<feature type="transmembrane region" description="Helical" evidence="6">
    <location>
        <begin position="299"/>
        <end position="320"/>
    </location>
</feature>
<dbReference type="RefSeq" id="XP_001749439.1">
    <property type="nucleotide sequence ID" value="XM_001749387.1"/>
</dbReference>